<evidence type="ECO:0000256" key="5">
    <source>
        <dbReference type="RuleBase" id="RU362066"/>
    </source>
</evidence>
<dbReference type="PANTHER" id="PTHR30288:SF0">
    <property type="entry name" value="FLAGELLAR HOOK-ASSOCIATED PROTEIN 2"/>
    <property type="match status" value="1"/>
</dbReference>
<comment type="caution">
    <text evidence="8">The sequence shown here is derived from an EMBL/GenBank/DDBJ whole genome shotgun (WGS) entry which is preliminary data.</text>
</comment>
<dbReference type="InterPro" id="IPR040026">
    <property type="entry name" value="FliD"/>
</dbReference>
<evidence type="ECO:0000313" key="9">
    <source>
        <dbReference type="Proteomes" id="UP000050902"/>
    </source>
</evidence>
<dbReference type="InterPro" id="IPR010810">
    <property type="entry name" value="Flagellin_hook_IN_motif"/>
</dbReference>
<dbReference type="EMBL" id="LDJG01000033">
    <property type="protein sequence ID" value="KRG54256.1"/>
    <property type="molecule type" value="Genomic_DNA"/>
</dbReference>
<dbReference type="PANTHER" id="PTHR30288">
    <property type="entry name" value="FLAGELLAR CAP/ASSEMBLY PROTEIN FLID"/>
    <property type="match status" value="1"/>
</dbReference>
<keyword evidence="8" id="KW-0969">Cilium</keyword>
<dbReference type="InterPro" id="IPR010809">
    <property type="entry name" value="FliD_C"/>
</dbReference>
<comment type="subunit">
    <text evidence="2 5">Homopentamer.</text>
</comment>
<keyword evidence="3 5" id="KW-0175">Coiled coil</keyword>
<dbReference type="Proteomes" id="UP000050902">
    <property type="component" value="Unassembled WGS sequence"/>
</dbReference>
<reference evidence="8 9" key="1">
    <citation type="submission" date="2015-05" db="EMBL/GenBank/DDBJ databases">
        <title>Genome sequencing and analysis of members of genus Stenotrophomonas.</title>
        <authorList>
            <person name="Patil P.P."/>
            <person name="Midha S."/>
            <person name="Patil P.B."/>
        </authorList>
    </citation>
    <scope>NUCLEOTIDE SEQUENCE [LARGE SCALE GENOMIC DNA]</scope>
    <source>
        <strain evidence="8 9">DSM 12575</strain>
    </source>
</reference>
<protein>
    <recommendedName>
        <fullName evidence="5">Flagellar hook-associated protein 2</fullName>
        <shortName evidence="5">HAP2</shortName>
    </recommendedName>
    <alternativeName>
        <fullName evidence="5">Flagellar cap protein</fullName>
    </alternativeName>
</protein>
<evidence type="ECO:0000256" key="1">
    <source>
        <dbReference type="ARBA" id="ARBA00009764"/>
    </source>
</evidence>
<dbReference type="InterPro" id="IPR003481">
    <property type="entry name" value="FliD_N"/>
</dbReference>
<comment type="similarity">
    <text evidence="1 5">Belongs to the FliD family.</text>
</comment>
<feature type="domain" description="Flagellar hook-associated protein 2 N-terminal" evidence="6">
    <location>
        <begin position="11"/>
        <end position="115"/>
    </location>
</feature>
<organism evidence="8 9">
    <name type="scientific">Stenotrophomonas nitritireducens</name>
    <dbReference type="NCBI Taxonomy" id="83617"/>
    <lineage>
        <taxon>Bacteria</taxon>
        <taxon>Pseudomonadati</taxon>
        <taxon>Pseudomonadota</taxon>
        <taxon>Gammaproteobacteria</taxon>
        <taxon>Lysobacterales</taxon>
        <taxon>Lysobacteraceae</taxon>
        <taxon>Stenotrophomonas</taxon>
    </lineage>
</organism>
<proteinExistence type="inferred from homology"/>
<keyword evidence="9" id="KW-1185">Reference proteome</keyword>
<dbReference type="Pfam" id="PF07195">
    <property type="entry name" value="FliD_C"/>
    <property type="match status" value="1"/>
</dbReference>
<sequence length="456" mass="46484">MATSSLSAVGSGLDIAAVVSQLVAAERKPAATRINSQGTAATAKLSALGSIKSSLSSLQTTLEALGKSAEAPAFRTSVPEKSGFSATIVTDPATGKSVATPGSYDVEVLSLARNQKLTSGAFPAGAVTDGPGTLSIEWGEGSIDVATGEGDTLADIAKAINLAADGKGVSATIITADDGQHLVLNAVGAGSAGALTITASGGGGTLAALTWDGSQGGLSQTVPATNARVRVDGFERESSTNSISDLIPGVTLNLDKAEEGSTKTLTISRDNSPLKIDMQAFVSAYNASVSLLRNSSAYDAEKDAASVLTGDALVRGLQQQLRSQLSANVIDLKGLGLVINKDGTLAFDAGTFDKTMAESPNAAANLLGKDGALSSSLSTLLKSNLDSTGTLTQRTDALNKQIKKLEKDLDDLDLRMEKVSARYTAQFTAMDSLVAQMQSTSNYLAQQLSALSSSSR</sequence>
<evidence type="ECO:0000259" key="7">
    <source>
        <dbReference type="Pfam" id="PF07195"/>
    </source>
</evidence>
<evidence type="ECO:0000313" key="8">
    <source>
        <dbReference type="EMBL" id="KRG54256.1"/>
    </source>
</evidence>
<keyword evidence="4 5" id="KW-0975">Bacterial flagellum</keyword>
<evidence type="ECO:0000259" key="6">
    <source>
        <dbReference type="Pfam" id="PF02465"/>
    </source>
</evidence>
<evidence type="ECO:0000256" key="2">
    <source>
        <dbReference type="ARBA" id="ARBA00011255"/>
    </source>
</evidence>
<accession>A0ABR5NFX5</accession>
<keyword evidence="5" id="KW-0964">Secreted</keyword>
<evidence type="ECO:0000256" key="4">
    <source>
        <dbReference type="ARBA" id="ARBA00023143"/>
    </source>
</evidence>
<dbReference type="Pfam" id="PF07196">
    <property type="entry name" value="Flagellin_IN"/>
    <property type="match status" value="1"/>
</dbReference>
<feature type="domain" description="Flagellar hook-associated protein 2 C-terminal" evidence="7">
    <location>
        <begin position="224"/>
        <end position="439"/>
    </location>
</feature>
<dbReference type="Pfam" id="PF02465">
    <property type="entry name" value="FliD_N"/>
    <property type="match status" value="1"/>
</dbReference>
<comment type="subcellular location">
    <subcellularLocation>
        <location evidence="5">Secreted</location>
    </subcellularLocation>
    <subcellularLocation>
        <location evidence="5">Bacterial flagellum</location>
    </subcellularLocation>
</comment>
<evidence type="ECO:0000256" key="3">
    <source>
        <dbReference type="ARBA" id="ARBA00023054"/>
    </source>
</evidence>
<feature type="coiled-coil region" evidence="5">
    <location>
        <begin position="395"/>
        <end position="422"/>
    </location>
</feature>
<keyword evidence="8" id="KW-0966">Cell projection</keyword>
<comment type="function">
    <text evidence="5">Required for morphogenesis and for the elongation of the flagellar filament by facilitating polymerization of the flagellin monomers at the tip of growing filament. Forms a capping structure, which prevents flagellin subunits (transported through the central channel of the flagellum) from leaking out without polymerization at the distal end.</text>
</comment>
<dbReference type="RefSeq" id="WP_055769041.1">
    <property type="nucleotide sequence ID" value="NZ_JAFKME010000008.1"/>
</dbReference>
<name>A0ABR5NFX5_9GAMM</name>
<gene>
    <name evidence="8" type="ORF">ABB22_16550</name>
</gene>
<keyword evidence="8" id="KW-0282">Flagellum</keyword>